<protein>
    <recommendedName>
        <fullName evidence="3">DGQHR domain protein</fullName>
    </recommendedName>
</protein>
<gene>
    <name evidence="1" type="ORF">UY23_C0001G0365</name>
</gene>
<evidence type="ECO:0008006" key="3">
    <source>
        <dbReference type="Google" id="ProtNLM"/>
    </source>
</evidence>
<organism evidence="1 2">
    <name type="scientific">Candidatus Jorgensenbacteria bacterium GW2011_GWA1_48_11</name>
    <dbReference type="NCBI Taxonomy" id="1618660"/>
    <lineage>
        <taxon>Bacteria</taxon>
        <taxon>Candidatus Joergenseniibacteriota</taxon>
    </lineage>
</organism>
<dbReference type="EMBL" id="LCPF01000001">
    <property type="protein sequence ID" value="KKU91759.1"/>
    <property type="molecule type" value="Genomic_DNA"/>
</dbReference>
<sequence length="582" mass="67516">MTGEEELKSLLGSLGFNVFVFDEGDDKSGITIQRTKDQEPCEIDAIAIHENVIILINAYRGLRSRKAFDKIPDFFRQLRYLDTPDKLNLVVSNQKLPAGNKNLKSIGLIKDLIQKSSYDWLLIKLAFSPNVHIPIGKIELNNQEIIFDKKHNDYFGYGIENIGGEYMRQEFLYFLKIKMREFKRLKGSRVGDEPELTADFQSIETKLNDNQTMYSTSVSVSDIIPYIQVLRVADEYNEQAFQRMINGEIIKRISNEYLNKNKSFPNNIILAFNPDIYNHGRAINFAGAKRIKFYKEFGSLIVIDGQHRLLAHLLEKNRDYLKSVLVNVILFETKDRAKAFDQMAELFYLINTKQKKLTSLVSLRIRSKIIPSDMESIWYRVFEKLNNMDQRDNYLFEKISFDEKEIRKEKNGINISSIISYSGLKRISNGVKKGKKNLIGLKDIYLQQVVFKNEEQFYENFVRKYFSIIGEIIDRNTKMAARDFGGLLRIAIHFLNDSKTKDVFKNFALENNALPTKIVEDIKSYFIRIPFNKLDQLEYGANAWAIMEGFFLGNIRKHHRGFGISSLLSKKGQAAMKKGKKF</sequence>
<dbReference type="Proteomes" id="UP000034956">
    <property type="component" value="Unassembled WGS sequence"/>
</dbReference>
<reference evidence="1 2" key="1">
    <citation type="journal article" date="2015" name="Nature">
        <title>rRNA introns, odd ribosomes, and small enigmatic genomes across a large radiation of phyla.</title>
        <authorList>
            <person name="Brown C.T."/>
            <person name="Hug L.A."/>
            <person name="Thomas B.C."/>
            <person name="Sharon I."/>
            <person name="Castelle C.J."/>
            <person name="Singh A."/>
            <person name="Wilkins M.J."/>
            <person name="Williams K.H."/>
            <person name="Banfield J.F."/>
        </authorList>
    </citation>
    <scope>NUCLEOTIDE SEQUENCE [LARGE SCALE GENOMIC DNA]</scope>
</reference>
<evidence type="ECO:0000313" key="2">
    <source>
        <dbReference type="Proteomes" id="UP000034956"/>
    </source>
</evidence>
<name>A0A0G1UCC0_9BACT</name>
<accession>A0A0G1UCC0</accession>
<dbReference type="PATRIC" id="fig|1618660.3.peg.376"/>
<comment type="caution">
    <text evidence="1">The sequence shown here is derived from an EMBL/GenBank/DDBJ whole genome shotgun (WGS) entry which is preliminary data.</text>
</comment>
<dbReference type="AlphaFoldDB" id="A0A0G1UCC0"/>
<evidence type="ECO:0000313" key="1">
    <source>
        <dbReference type="EMBL" id="KKU91759.1"/>
    </source>
</evidence>
<proteinExistence type="predicted"/>